<dbReference type="InterPro" id="IPR027417">
    <property type="entry name" value="P-loop_NTPase"/>
</dbReference>
<dbReference type="GO" id="GO:0004386">
    <property type="term" value="F:helicase activity"/>
    <property type="evidence" value="ECO:0007669"/>
    <property type="project" value="UniProtKB-KW"/>
</dbReference>
<dbReference type="InterPro" id="IPR049730">
    <property type="entry name" value="SNF2/RAD54-like_C"/>
</dbReference>
<dbReference type="Proteomes" id="UP001501637">
    <property type="component" value="Unassembled WGS sequence"/>
</dbReference>
<keyword evidence="6" id="KW-1185">Reference proteome</keyword>
<evidence type="ECO:0000259" key="3">
    <source>
        <dbReference type="PROSITE" id="PS51192"/>
    </source>
</evidence>
<dbReference type="PANTHER" id="PTHR10799">
    <property type="entry name" value="SNF2/RAD54 HELICASE FAMILY"/>
    <property type="match status" value="1"/>
</dbReference>
<accession>A0ABP6MJJ0</accession>
<name>A0ABP6MJJ0_9ACTN</name>
<dbReference type="InterPro" id="IPR014001">
    <property type="entry name" value="Helicase_ATP-bd"/>
</dbReference>
<organism evidence="5 6">
    <name type="scientific">Streptomyces rectiviolaceus</name>
    <dbReference type="NCBI Taxonomy" id="332591"/>
    <lineage>
        <taxon>Bacteria</taxon>
        <taxon>Bacillati</taxon>
        <taxon>Actinomycetota</taxon>
        <taxon>Actinomycetes</taxon>
        <taxon>Kitasatosporales</taxon>
        <taxon>Streptomycetaceae</taxon>
        <taxon>Streptomyces</taxon>
    </lineage>
</organism>
<evidence type="ECO:0000259" key="4">
    <source>
        <dbReference type="PROSITE" id="PS51194"/>
    </source>
</evidence>
<dbReference type="SUPFAM" id="SSF52540">
    <property type="entry name" value="P-loop containing nucleoside triphosphate hydrolases"/>
    <property type="match status" value="2"/>
</dbReference>
<dbReference type="InterPro" id="IPR000330">
    <property type="entry name" value="SNF2_N"/>
</dbReference>
<dbReference type="PROSITE" id="PS51192">
    <property type="entry name" value="HELICASE_ATP_BIND_1"/>
    <property type="match status" value="1"/>
</dbReference>
<dbReference type="Pfam" id="PF00271">
    <property type="entry name" value="Helicase_C"/>
    <property type="match status" value="1"/>
</dbReference>
<keyword evidence="1" id="KW-0378">Hydrolase</keyword>
<dbReference type="InterPro" id="IPR001650">
    <property type="entry name" value="Helicase_C-like"/>
</dbReference>
<proteinExistence type="predicted"/>
<evidence type="ECO:0000256" key="1">
    <source>
        <dbReference type="ARBA" id="ARBA00022801"/>
    </source>
</evidence>
<dbReference type="Pfam" id="PF00176">
    <property type="entry name" value="SNF2-rel_dom"/>
    <property type="match status" value="1"/>
</dbReference>
<dbReference type="Gene3D" id="3.40.50.10810">
    <property type="entry name" value="Tandem AAA-ATPase domain"/>
    <property type="match status" value="1"/>
</dbReference>
<reference evidence="6" key="1">
    <citation type="journal article" date="2019" name="Int. J. Syst. Evol. Microbiol.">
        <title>The Global Catalogue of Microorganisms (GCM) 10K type strain sequencing project: providing services to taxonomists for standard genome sequencing and annotation.</title>
        <authorList>
            <consortium name="The Broad Institute Genomics Platform"/>
            <consortium name="The Broad Institute Genome Sequencing Center for Infectious Disease"/>
            <person name="Wu L."/>
            <person name="Ma J."/>
        </authorList>
    </citation>
    <scope>NUCLEOTIDE SEQUENCE [LARGE SCALE GENOMIC DNA]</scope>
    <source>
        <strain evidence="6">JCM 9092</strain>
    </source>
</reference>
<dbReference type="EMBL" id="BAAAUG010000077">
    <property type="protein sequence ID" value="GAA3116597.1"/>
    <property type="molecule type" value="Genomic_DNA"/>
</dbReference>
<feature type="domain" description="Helicase C-terminal" evidence="4">
    <location>
        <begin position="767"/>
        <end position="926"/>
    </location>
</feature>
<keyword evidence="5" id="KW-0547">Nucleotide-binding</keyword>
<dbReference type="InterPro" id="IPR022138">
    <property type="entry name" value="DUF3670"/>
</dbReference>
<evidence type="ECO:0000313" key="5">
    <source>
        <dbReference type="EMBL" id="GAA3116597.1"/>
    </source>
</evidence>
<keyword evidence="5" id="KW-0347">Helicase</keyword>
<evidence type="ECO:0000313" key="6">
    <source>
        <dbReference type="Proteomes" id="UP001501637"/>
    </source>
</evidence>
<dbReference type="SMART" id="SM00487">
    <property type="entry name" value="DEXDc"/>
    <property type="match status" value="1"/>
</dbReference>
<dbReference type="InterPro" id="IPR038718">
    <property type="entry name" value="SNF2-like_sf"/>
</dbReference>
<gene>
    <name evidence="5" type="ORF">GCM10010449_43400</name>
</gene>
<dbReference type="Pfam" id="PF12419">
    <property type="entry name" value="DUF3670"/>
    <property type="match status" value="1"/>
</dbReference>
<dbReference type="Gene3D" id="3.40.50.300">
    <property type="entry name" value="P-loop containing nucleotide triphosphate hydrolases"/>
    <property type="match status" value="1"/>
</dbReference>
<keyword evidence="5" id="KW-0067">ATP-binding</keyword>
<protein>
    <submittedName>
        <fullName evidence="5">DEAD/DEAH box helicase</fullName>
    </submittedName>
</protein>
<comment type="caution">
    <text evidence="5">The sequence shown here is derived from an EMBL/GenBank/DDBJ whole genome shotgun (WGS) entry which is preliminary data.</text>
</comment>
<feature type="region of interest" description="Disordered" evidence="2">
    <location>
        <begin position="331"/>
        <end position="351"/>
    </location>
</feature>
<dbReference type="PROSITE" id="PS51194">
    <property type="entry name" value="HELICASE_CTER"/>
    <property type="match status" value="1"/>
</dbReference>
<dbReference type="CDD" id="cd18793">
    <property type="entry name" value="SF2_C_SNF"/>
    <property type="match status" value="1"/>
</dbReference>
<evidence type="ECO:0000256" key="2">
    <source>
        <dbReference type="SAM" id="MobiDB-lite"/>
    </source>
</evidence>
<feature type="domain" description="Helicase ATP-binding" evidence="3">
    <location>
        <begin position="482"/>
        <end position="640"/>
    </location>
</feature>
<dbReference type="SMART" id="SM00490">
    <property type="entry name" value="HELICc"/>
    <property type="match status" value="1"/>
</dbReference>
<sequence length="936" mass="101110">MLFVSADPARMARVAFWNPDGDAPPACSAGTVEELTITVPGDDGARLSDVSAVVLPVRAALPVLTRARATAEAHPTAAFWGAAGLLALQLAARGLLLPGLTPSDHDAWRAGPLGADDLRRLRDLAAAMPPAAHALPLDGTEPLRLPEPERLLRQFLDAVADTLPRSPAATLAAGAPAFASPQPQHIPEQRLWATDVAAGHDAGVRISLRVEVPGLMSDTSDGARLPFRAVLQMHSVSDPSLVADAAEAWAGSGASGQAFGPRSRMDALLALRRATRAWPPLAPLLSATVPDAIELADEEVTSLLGEGSRMLATAGVEVHWPRELARNLTARAVIGPPDDEEKEPDKLSSDTPSYLSADALLTFNWRFALGGQQLSREELDRLAEANRPVVRLRDQWVLIDPEEARRARGHQDHKVTPIDALSAVLTGTTEVAGHRVDVQPTGWLATLRERLADPEGMEPVGQPEALAANLRDYQLRGLNWLALMTSLGLGGCLADDMGLGKTITLISLHLHRQTDSESAGPTLVVCPTSLMGNWQREIEKFAPGTRVRRFHGAQRSLEDLADGEFVLTTYGTMRLDAGNLAQTPWGMVVADEAQHVKNPYSATAKQLRTIGARARVALTGTPVENNLSELWAILDWTTPGLLGKLGSFRTRYAQAVESGKDPAAAERLGQLVRPFLLRRRKSDPGIAPELPPKTETDRAVSLTTEQTGLYEAVVRETLAEISGADGFARRGLIVKLLTGLKQICNHPAQYLKEDKPRIEGRSGKLELLDELLDTILSEDASVLIFTQYVQMARLIEKHLAARGTPSQFLHGGTPIATREAMVERFQDGEVPVFLLSLKAAGTGLNLTRAEHVVHYDRWWNPAVEAQATDRAYRIGQTQPVQVHRLIAEGTIEDRIADMLLRKRELADAVLGSGEAALTELTDAELSDLVELRGGTR</sequence>